<proteinExistence type="predicted"/>
<reference evidence="3" key="1">
    <citation type="submission" date="2025-08" db="UniProtKB">
        <authorList>
            <consortium name="RefSeq"/>
        </authorList>
    </citation>
    <scope>IDENTIFICATION</scope>
    <source>
        <tissue evidence="3">Whole sample</tissue>
    </source>
</reference>
<evidence type="ECO:0000313" key="3">
    <source>
        <dbReference type="RefSeq" id="XP_022342969.1"/>
    </source>
</evidence>
<gene>
    <name evidence="3" type="primary">LOC111136422</name>
</gene>
<dbReference type="RefSeq" id="XP_022342969.1">
    <property type="nucleotide sequence ID" value="XM_022487261.1"/>
</dbReference>
<feature type="compositionally biased region" description="Basic residues" evidence="1">
    <location>
        <begin position="174"/>
        <end position="184"/>
    </location>
</feature>
<protein>
    <submittedName>
        <fullName evidence="3">Uncharacterized protein LOC111136422 isoform X1</fullName>
    </submittedName>
</protein>
<name>A0A8B8ESN2_CRAVI</name>
<dbReference type="Proteomes" id="UP000694844">
    <property type="component" value="Chromosome 5"/>
</dbReference>
<organism evidence="2 3">
    <name type="scientific">Crassostrea virginica</name>
    <name type="common">Eastern oyster</name>
    <dbReference type="NCBI Taxonomy" id="6565"/>
    <lineage>
        <taxon>Eukaryota</taxon>
        <taxon>Metazoa</taxon>
        <taxon>Spiralia</taxon>
        <taxon>Lophotrochozoa</taxon>
        <taxon>Mollusca</taxon>
        <taxon>Bivalvia</taxon>
        <taxon>Autobranchia</taxon>
        <taxon>Pteriomorphia</taxon>
        <taxon>Ostreida</taxon>
        <taxon>Ostreoidea</taxon>
        <taxon>Ostreidae</taxon>
        <taxon>Crassostrea</taxon>
    </lineage>
</organism>
<evidence type="ECO:0000313" key="2">
    <source>
        <dbReference type="Proteomes" id="UP000694844"/>
    </source>
</evidence>
<evidence type="ECO:0000256" key="1">
    <source>
        <dbReference type="SAM" id="MobiDB-lite"/>
    </source>
</evidence>
<dbReference type="AlphaFoldDB" id="A0A8B8ESN2"/>
<sequence length="238" mass="27176">MTYYPPPLPKHYIKVCSCYKWRTVTDGLFSCLQSAPTIAFVDLCPRNKTEWDRAAERKNCHSMAARQNCTDKPSKFQYHCLLNHHQNATLEVCAPIFYLQGYCPIYNAEKKEILENYALGYECLKFSGTEQCPSRYPSSEAYNYLQCYKTRSKKSSSSNATHCTSDAGLRRWRTQIKTKSRRGGRTNTGTQEKNDEETKLIITTEKVPDENGLGAKKKLNYGKSNPAPLPPNRDNTNS</sequence>
<dbReference type="KEGG" id="cvn:111136422"/>
<dbReference type="OrthoDB" id="6156525at2759"/>
<keyword evidence="2" id="KW-1185">Reference proteome</keyword>
<accession>A0A8B8ESN2</accession>
<dbReference type="GeneID" id="111136422"/>
<feature type="region of interest" description="Disordered" evidence="1">
    <location>
        <begin position="174"/>
        <end position="238"/>
    </location>
</feature>